<reference evidence="2 3" key="1">
    <citation type="submission" date="2020-12" db="EMBL/GenBank/DDBJ databases">
        <title>Whole genome sequences of gut porcine anaerobes.</title>
        <authorList>
            <person name="Kubasova T."/>
            <person name="Jahodarova E."/>
            <person name="Rychlik I."/>
        </authorList>
    </citation>
    <scope>NUCLEOTIDE SEQUENCE [LARGE SCALE GENOMIC DNA]</scope>
    <source>
        <strain evidence="2 3">An925</strain>
    </source>
</reference>
<dbReference type="Proteomes" id="UP001200470">
    <property type="component" value="Unassembled WGS sequence"/>
</dbReference>
<proteinExistence type="predicted"/>
<dbReference type="RefSeq" id="WP_094434271.1">
    <property type="nucleotide sequence ID" value="NZ_JADYTN010000016.1"/>
</dbReference>
<evidence type="ECO:0000313" key="2">
    <source>
        <dbReference type="EMBL" id="MCF2564069.1"/>
    </source>
</evidence>
<organism evidence="2 3">
    <name type="scientific">Xylanibacter brevis</name>
    <dbReference type="NCBI Taxonomy" id="83231"/>
    <lineage>
        <taxon>Bacteria</taxon>
        <taxon>Pseudomonadati</taxon>
        <taxon>Bacteroidota</taxon>
        <taxon>Bacteroidia</taxon>
        <taxon>Bacteroidales</taxon>
        <taxon>Prevotellaceae</taxon>
        <taxon>Xylanibacter</taxon>
    </lineage>
</organism>
<feature type="signal peptide" evidence="1">
    <location>
        <begin position="1"/>
        <end position="24"/>
    </location>
</feature>
<accession>A0ABS9CG84</accession>
<keyword evidence="3" id="KW-1185">Reference proteome</keyword>
<feature type="chain" id="PRO_5046859945" evidence="1">
    <location>
        <begin position="25"/>
        <end position="208"/>
    </location>
</feature>
<name>A0ABS9CG84_9BACT</name>
<evidence type="ECO:0000256" key="1">
    <source>
        <dbReference type="SAM" id="SignalP"/>
    </source>
</evidence>
<evidence type="ECO:0000313" key="3">
    <source>
        <dbReference type="Proteomes" id="UP001200470"/>
    </source>
</evidence>
<sequence>MKQRIFNLLLLAAMILCGSTMVSAQSKALAKDIKKTTKEWKKAGWTMLASASTMDYALTKYRTYIEGDEENRISLIGIAIGSNPKIGRDNATMSAVSNYAMRAKAQVVGKAKSIASSDNSSMTTEEIDKFGQAYEMAVNTKIAGLVKEHFAMVRNVDGKKEFQVFLSIDETQAKKAREAAAREAKQKAALKDLSKEVEDFIGEPVAQD</sequence>
<comment type="caution">
    <text evidence="2">The sequence shown here is derived from an EMBL/GenBank/DDBJ whole genome shotgun (WGS) entry which is preliminary data.</text>
</comment>
<protein>
    <submittedName>
        <fullName evidence="2">Uncharacterized protein</fullName>
    </submittedName>
</protein>
<dbReference type="EMBL" id="JADYTN010000016">
    <property type="protein sequence ID" value="MCF2564069.1"/>
    <property type="molecule type" value="Genomic_DNA"/>
</dbReference>
<gene>
    <name evidence="2" type="ORF">I6E12_08085</name>
</gene>
<keyword evidence="1" id="KW-0732">Signal</keyword>